<dbReference type="Pfam" id="PF08309">
    <property type="entry name" value="LVIVD"/>
    <property type="match status" value="4"/>
</dbReference>
<evidence type="ECO:0000313" key="1">
    <source>
        <dbReference type="EMBL" id="ETR66870.1"/>
    </source>
</evidence>
<evidence type="ECO:0008006" key="3">
    <source>
        <dbReference type="Google" id="ProtNLM"/>
    </source>
</evidence>
<protein>
    <recommendedName>
        <fullName evidence="3">LVIVD repeat-containing protein</fullName>
    </recommendedName>
</protein>
<dbReference type="InterPro" id="IPR013211">
    <property type="entry name" value="LVIVD"/>
</dbReference>
<dbReference type="SUPFAM" id="SSF63825">
    <property type="entry name" value="YWTD domain"/>
    <property type="match status" value="1"/>
</dbReference>
<name>A0A1V1NWB1_9BACT</name>
<sequence>MADGENGFKIFNITNPSTPILLSSIDTPGYAKKVCIESSLAYISDSAAGIQIVDISNIYNPYVISSVNTGWAESVIIDQNIAYVAAGKNGLVILNVNDPLHPLTIGALDTSGFAYDLTIVNNIIYVADGDNLQNIDITNPSSPVFRFY</sequence>
<evidence type="ECO:0000313" key="2">
    <source>
        <dbReference type="Proteomes" id="UP000189670"/>
    </source>
</evidence>
<proteinExistence type="predicted"/>
<dbReference type="Proteomes" id="UP000189670">
    <property type="component" value="Unassembled WGS sequence"/>
</dbReference>
<comment type="caution">
    <text evidence="1">The sequence shown here is derived from an EMBL/GenBank/DDBJ whole genome shotgun (WGS) entry which is preliminary data.</text>
</comment>
<reference evidence="2" key="1">
    <citation type="submission" date="2012-11" db="EMBL/GenBank/DDBJ databases">
        <authorList>
            <person name="Lucero-Rivera Y.E."/>
            <person name="Tovar-Ramirez D."/>
        </authorList>
    </citation>
    <scope>NUCLEOTIDE SEQUENCE [LARGE SCALE GENOMIC DNA]</scope>
    <source>
        <strain evidence="2">Araruama</strain>
    </source>
</reference>
<accession>A0A1V1NWB1</accession>
<gene>
    <name evidence="1" type="ORF">OMM_05443</name>
</gene>
<organism evidence="1 2">
    <name type="scientific">Candidatus Magnetoglobus multicellularis str. Araruama</name>
    <dbReference type="NCBI Taxonomy" id="890399"/>
    <lineage>
        <taxon>Bacteria</taxon>
        <taxon>Pseudomonadati</taxon>
        <taxon>Thermodesulfobacteriota</taxon>
        <taxon>Desulfobacteria</taxon>
        <taxon>Desulfobacterales</taxon>
        <taxon>Desulfobacteraceae</taxon>
        <taxon>Candidatus Magnetoglobus</taxon>
    </lineage>
</organism>
<dbReference type="AlphaFoldDB" id="A0A1V1NWB1"/>
<dbReference type="EMBL" id="ATBP01001697">
    <property type="protein sequence ID" value="ETR66870.1"/>
    <property type="molecule type" value="Genomic_DNA"/>
</dbReference>